<dbReference type="CDD" id="cd03469">
    <property type="entry name" value="Rieske_RO_Alpha_N"/>
    <property type="match status" value="1"/>
</dbReference>
<feature type="domain" description="Rieske" evidence="7">
    <location>
        <begin position="271"/>
        <end position="384"/>
    </location>
</feature>
<evidence type="ECO:0000256" key="1">
    <source>
        <dbReference type="ARBA" id="ARBA00022714"/>
    </source>
</evidence>
<dbReference type="RefSeq" id="XP_005844813.1">
    <property type="nucleotide sequence ID" value="XM_005844751.1"/>
</dbReference>
<protein>
    <recommendedName>
        <fullName evidence="7">Rieske domain-containing protein</fullName>
    </recommendedName>
</protein>
<dbReference type="GeneID" id="17352102"/>
<feature type="region of interest" description="Disordered" evidence="6">
    <location>
        <begin position="202"/>
        <end position="245"/>
    </location>
</feature>
<dbReference type="KEGG" id="cvr:CHLNCDRAFT_138729"/>
<evidence type="ECO:0000313" key="9">
    <source>
        <dbReference type="Proteomes" id="UP000008141"/>
    </source>
</evidence>
<evidence type="ECO:0000256" key="6">
    <source>
        <dbReference type="SAM" id="MobiDB-lite"/>
    </source>
</evidence>
<keyword evidence="3" id="KW-0560">Oxidoreductase</keyword>
<dbReference type="OrthoDB" id="426882at2759"/>
<feature type="region of interest" description="Disordered" evidence="6">
    <location>
        <begin position="1"/>
        <end position="25"/>
    </location>
</feature>
<evidence type="ECO:0000256" key="2">
    <source>
        <dbReference type="ARBA" id="ARBA00022723"/>
    </source>
</evidence>
<keyword evidence="9" id="KW-1185">Reference proteome</keyword>
<dbReference type="PANTHER" id="PTHR21266">
    <property type="entry name" value="IRON-SULFUR DOMAIN CONTAINING PROTEIN"/>
    <property type="match status" value="1"/>
</dbReference>
<gene>
    <name evidence="8" type="ORF">CHLNCDRAFT_138729</name>
</gene>
<evidence type="ECO:0000256" key="5">
    <source>
        <dbReference type="ARBA" id="ARBA00023014"/>
    </source>
</evidence>
<name>E1ZNM8_CHLVA</name>
<dbReference type="SUPFAM" id="SSF55961">
    <property type="entry name" value="Bet v1-like"/>
    <property type="match status" value="1"/>
</dbReference>
<dbReference type="InterPro" id="IPR044043">
    <property type="entry name" value="VanA_C_cat"/>
</dbReference>
<dbReference type="PROSITE" id="PS51296">
    <property type="entry name" value="RIESKE"/>
    <property type="match status" value="1"/>
</dbReference>
<keyword evidence="5" id="KW-0411">Iron-sulfur</keyword>
<reference evidence="8 9" key="1">
    <citation type="journal article" date="2010" name="Plant Cell">
        <title>The Chlorella variabilis NC64A genome reveals adaptation to photosymbiosis, coevolution with viruses, and cryptic sex.</title>
        <authorList>
            <person name="Blanc G."/>
            <person name="Duncan G."/>
            <person name="Agarkova I."/>
            <person name="Borodovsky M."/>
            <person name="Gurnon J."/>
            <person name="Kuo A."/>
            <person name="Lindquist E."/>
            <person name="Lucas S."/>
            <person name="Pangilinan J."/>
            <person name="Polle J."/>
            <person name="Salamov A."/>
            <person name="Terry A."/>
            <person name="Yamada T."/>
            <person name="Dunigan D.D."/>
            <person name="Grigoriev I.V."/>
            <person name="Claverie J.M."/>
            <person name="Van Etten J.L."/>
        </authorList>
    </citation>
    <scope>NUCLEOTIDE SEQUENCE [LARGE SCALE GENOMIC DNA]</scope>
    <source>
        <strain evidence="8 9">NC64A</strain>
    </source>
</reference>
<dbReference type="InterPro" id="IPR017941">
    <property type="entry name" value="Rieske_2Fe-2S"/>
</dbReference>
<keyword evidence="2" id="KW-0479">Metal-binding</keyword>
<dbReference type="EMBL" id="GL433855">
    <property type="protein sequence ID" value="EFN52711.1"/>
    <property type="molecule type" value="Genomic_DNA"/>
</dbReference>
<dbReference type="GO" id="GO:0016491">
    <property type="term" value="F:oxidoreductase activity"/>
    <property type="evidence" value="ECO:0007669"/>
    <property type="project" value="UniProtKB-KW"/>
</dbReference>
<feature type="compositionally biased region" description="Pro residues" evidence="6">
    <location>
        <begin position="229"/>
        <end position="243"/>
    </location>
</feature>
<dbReference type="InParanoid" id="E1ZNM8"/>
<organism evidence="9">
    <name type="scientific">Chlorella variabilis</name>
    <name type="common">Green alga</name>
    <dbReference type="NCBI Taxonomy" id="554065"/>
    <lineage>
        <taxon>Eukaryota</taxon>
        <taxon>Viridiplantae</taxon>
        <taxon>Chlorophyta</taxon>
        <taxon>core chlorophytes</taxon>
        <taxon>Trebouxiophyceae</taxon>
        <taxon>Chlorellales</taxon>
        <taxon>Chlorellaceae</taxon>
        <taxon>Chlorella clade</taxon>
        <taxon>Chlorella</taxon>
    </lineage>
</organism>
<dbReference type="PANTHER" id="PTHR21266:SF60">
    <property type="entry name" value="3-KETOSTEROID-9-ALPHA-MONOOXYGENASE, OXYGENASE COMPONENT"/>
    <property type="match status" value="1"/>
</dbReference>
<dbReference type="eggNOG" id="ENOG502R7RT">
    <property type="taxonomic scope" value="Eukaryota"/>
</dbReference>
<dbReference type="STRING" id="554065.E1ZNM8"/>
<evidence type="ECO:0000256" key="4">
    <source>
        <dbReference type="ARBA" id="ARBA00023004"/>
    </source>
</evidence>
<keyword evidence="4" id="KW-0408">Iron</keyword>
<dbReference type="GO" id="GO:0046872">
    <property type="term" value="F:metal ion binding"/>
    <property type="evidence" value="ECO:0007669"/>
    <property type="project" value="UniProtKB-KW"/>
</dbReference>
<dbReference type="InterPro" id="IPR036922">
    <property type="entry name" value="Rieske_2Fe-2S_sf"/>
</dbReference>
<evidence type="ECO:0000256" key="3">
    <source>
        <dbReference type="ARBA" id="ARBA00023002"/>
    </source>
</evidence>
<dbReference type="OMA" id="KPQIAFR"/>
<feature type="compositionally biased region" description="Low complexity" evidence="6">
    <location>
        <begin position="1"/>
        <end position="14"/>
    </location>
</feature>
<sequence>MQAALSTRLAAPAAGPRSYGSSDARPAACRCLGQAPRRPAAARSSRSLIVTASRQQAEFRGSQQPTSLVRSASSELDARAPFLDPFLRTFFLGVGMGALLEGGHVALQVLSGTFPGTSHFAPLLFADHVTALASWIGLYAVEAAAVMAVLKRFNYDPRAAARDIAGLMTPSKKMLPLRLTLFKQFFAAGAKLAAPSSALAGSAGALPQTPSDRVVQPPTKARGANSVVPAPPSRRPTGLPPLPEIEDPEKAAIAKRLKELRDREGYLKNMWYAAALSSNVGKEPVKTLLCGKEMVLFRQGAGWDEQGKVHAIDNTCPHRGAPLSEGWVEHKNGHSCVVCPYHGWAMDGEGHLQDVPAAANKGEWPKRPIVDSWPVEEKGGFVWLFYGSKALPADARPPIPYSKPEIRDMSTTTDEHSITATFTVYNKPVNAFWALFQVPEVHVTAKAFLPSTSLVTFELGNGLNFTTFVSTCPISANKTVNRFALVRKLSSDKTGIFNSRLWDGMARSAMLKIQREDKEMVEQLKYDQLPAEYSVRADLPQIMFRKLRQQYVDMGYGVPSEQRVAPFASNPMRDQ</sequence>
<dbReference type="Gene3D" id="2.102.10.10">
    <property type="entry name" value="Rieske [2Fe-2S] iron-sulphur domain"/>
    <property type="match status" value="1"/>
</dbReference>
<dbReference type="AlphaFoldDB" id="E1ZNM8"/>
<dbReference type="Pfam" id="PF00355">
    <property type="entry name" value="Rieske"/>
    <property type="match status" value="1"/>
</dbReference>
<dbReference type="GO" id="GO:0005737">
    <property type="term" value="C:cytoplasm"/>
    <property type="evidence" value="ECO:0007669"/>
    <property type="project" value="TreeGrafter"/>
</dbReference>
<evidence type="ECO:0000259" key="7">
    <source>
        <dbReference type="PROSITE" id="PS51296"/>
    </source>
</evidence>
<dbReference type="Proteomes" id="UP000008141">
    <property type="component" value="Unassembled WGS sequence"/>
</dbReference>
<dbReference type="Pfam" id="PF19112">
    <property type="entry name" value="VanA_C"/>
    <property type="match status" value="1"/>
</dbReference>
<dbReference type="InterPro" id="IPR050584">
    <property type="entry name" value="Cholesterol_7-desaturase"/>
</dbReference>
<evidence type="ECO:0000313" key="8">
    <source>
        <dbReference type="EMBL" id="EFN52711.1"/>
    </source>
</evidence>
<keyword evidence="1" id="KW-0001">2Fe-2S</keyword>
<dbReference type="SUPFAM" id="SSF50022">
    <property type="entry name" value="ISP domain"/>
    <property type="match status" value="1"/>
</dbReference>
<proteinExistence type="predicted"/>
<accession>E1ZNM8</accession>
<dbReference type="GO" id="GO:0051537">
    <property type="term" value="F:2 iron, 2 sulfur cluster binding"/>
    <property type="evidence" value="ECO:0007669"/>
    <property type="project" value="UniProtKB-KW"/>
</dbReference>
<dbReference type="Gene3D" id="3.90.380.10">
    <property type="entry name" value="Naphthalene 1,2-dioxygenase Alpha Subunit, Chain A, domain 1"/>
    <property type="match status" value="1"/>
</dbReference>